<dbReference type="PANTHER" id="PTHR31898">
    <property type="entry name" value="TRANSMEMBRANE PROTEIN 136"/>
    <property type="match status" value="1"/>
</dbReference>
<dbReference type="InterPro" id="IPR006634">
    <property type="entry name" value="TLC-dom"/>
</dbReference>
<name>A0A0A9YDY1_LYGHE</name>
<reference evidence="9" key="3">
    <citation type="submission" date="2014-09" db="EMBL/GenBank/DDBJ databases">
        <authorList>
            <person name="Magalhaes I.L.F."/>
            <person name="Oliveira U."/>
            <person name="Santos F.R."/>
            <person name="Vidigal T.H.D.A."/>
            <person name="Brescovit A.D."/>
            <person name="Santos A.J."/>
        </authorList>
    </citation>
    <scope>NUCLEOTIDE SEQUENCE</scope>
</reference>
<keyword evidence="4 5" id="KW-0472">Membrane</keyword>
<feature type="transmembrane region" description="Helical" evidence="6">
    <location>
        <begin position="24"/>
        <end position="48"/>
    </location>
</feature>
<dbReference type="Pfam" id="PF03798">
    <property type="entry name" value="TRAM_LAG1_CLN8"/>
    <property type="match status" value="1"/>
</dbReference>
<evidence type="ECO:0000256" key="6">
    <source>
        <dbReference type="SAM" id="Phobius"/>
    </source>
</evidence>
<organism evidence="8">
    <name type="scientific">Lygus hesperus</name>
    <name type="common">Western plant bug</name>
    <dbReference type="NCBI Taxonomy" id="30085"/>
    <lineage>
        <taxon>Eukaryota</taxon>
        <taxon>Metazoa</taxon>
        <taxon>Ecdysozoa</taxon>
        <taxon>Arthropoda</taxon>
        <taxon>Hexapoda</taxon>
        <taxon>Insecta</taxon>
        <taxon>Pterygota</taxon>
        <taxon>Neoptera</taxon>
        <taxon>Paraneoptera</taxon>
        <taxon>Hemiptera</taxon>
        <taxon>Heteroptera</taxon>
        <taxon>Panheteroptera</taxon>
        <taxon>Cimicomorpha</taxon>
        <taxon>Miridae</taxon>
        <taxon>Mirini</taxon>
        <taxon>Lygus</taxon>
    </lineage>
</organism>
<gene>
    <name evidence="8" type="ORF">CM83_23385</name>
</gene>
<dbReference type="GO" id="GO:0016020">
    <property type="term" value="C:membrane"/>
    <property type="evidence" value="ECO:0007669"/>
    <property type="project" value="UniProtKB-SubCell"/>
</dbReference>
<evidence type="ECO:0000256" key="2">
    <source>
        <dbReference type="ARBA" id="ARBA00022692"/>
    </source>
</evidence>
<feature type="transmembrane region" description="Helical" evidence="6">
    <location>
        <begin position="60"/>
        <end position="80"/>
    </location>
</feature>
<reference evidence="8" key="2">
    <citation type="submission" date="2014-07" db="EMBL/GenBank/DDBJ databases">
        <authorList>
            <person name="Hull J."/>
        </authorList>
    </citation>
    <scope>NUCLEOTIDE SEQUENCE</scope>
</reference>
<evidence type="ECO:0000256" key="1">
    <source>
        <dbReference type="ARBA" id="ARBA00004141"/>
    </source>
</evidence>
<dbReference type="EMBL" id="GBRD01004573">
    <property type="protein sequence ID" value="JAG61248.1"/>
    <property type="molecule type" value="Transcribed_RNA"/>
</dbReference>
<keyword evidence="2 5" id="KW-0812">Transmembrane</keyword>
<evidence type="ECO:0000313" key="9">
    <source>
        <dbReference type="EMBL" id="JAG61248.1"/>
    </source>
</evidence>
<proteinExistence type="predicted"/>
<evidence type="ECO:0000256" key="3">
    <source>
        <dbReference type="ARBA" id="ARBA00022989"/>
    </source>
</evidence>
<dbReference type="InterPro" id="IPR042512">
    <property type="entry name" value="TLCD5"/>
</dbReference>
<reference evidence="8" key="1">
    <citation type="journal article" date="2014" name="PLoS ONE">
        <title>Transcriptome-Based Identification of ABC Transporters in the Western Tarnished Plant Bug Lygus hesperus.</title>
        <authorList>
            <person name="Hull J.J."/>
            <person name="Chaney K."/>
            <person name="Geib S.M."/>
            <person name="Fabrick J.A."/>
            <person name="Brent C.S."/>
            <person name="Walsh D."/>
            <person name="Lavine L.C."/>
        </authorList>
    </citation>
    <scope>NUCLEOTIDE SEQUENCE</scope>
</reference>
<comment type="subcellular location">
    <subcellularLocation>
        <location evidence="1">Membrane</location>
        <topology evidence="1">Multi-pass membrane protein</topology>
    </subcellularLocation>
</comment>
<dbReference type="PROSITE" id="PS50922">
    <property type="entry name" value="TLC"/>
    <property type="match status" value="1"/>
</dbReference>
<evidence type="ECO:0000313" key="8">
    <source>
        <dbReference type="EMBL" id="JAG29313.1"/>
    </source>
</evidence>
<evidence type="ECO:0000256" key="4">
    <source>
        <dbReference type="ARBA" id="ARBA00023136"/>
    </source>
</evidence>
<protein>
    <recommendedName>
        <fullName evidence="7">TLC domain-containing protein</fullName>
    </recommendedName>
</protein>
<feature type="transmembrane region" description="Helical" evidence="6">
    <location>
        <begin position="188"/>
        <end position="211"/>
    </location>
</feature>
<evidence type="ECO:0000256" key="5">
    <source>
        <dbReference type="PROSITE-ProRule" id="PRU00205"/>
    </source>
</evidence>
<feature type="transmembrane region" description="Helical" evidence="6">
    <location>
        <begin position="223"/>
        <end position="244"/>
    </location>
</feature>
<accession>A0A0A9YDY1</accession>
<sequence>MERVKAIREFIGTNPFIHRLPLDYPPYVTCPAMVCGTILSVSLWRVAYYIMIRNQVKEDIAHRSLAIFKGLLAVCATILVGNLNERAFDGDYVNTWSQTVLLVCSSGFFAHDSLYFAYYSIDDAINLAHHIITFVSMMYSTLIGKFASLILFYHWAYESTSVPLHLRYIMRKWKMNRTHPELFTVTELSFIIIYALERFVIGMHFSYHILCISGEIIPFIPKILCVTINLTSAAFYNSIFALFVRRYGDEFEFLKNFSPPV</sequence>
<feature type="transmembrane region" description="Helical" evidence="6">
    <location>
        <begin position="100"/>
        <end position="119"/>
    </location>
</feature>
<dbReference type="SMART" id="SM00724">
    <property type="entry name" value="TLC"/>
    <property type="match status" value="1"/>
</dbReference>
<dbReference type="AlphaFoldDB" id="A0A0A9YDY1"/>
<dbReference type="EMBL" id="GBHO01014291">
    <property type="protein sequence ID" value="JAG29313.1"/>
    <property type="molecule type" value="Transcribed_RNA"/>
</dbReference>
<evidence type="ECO:0000259" key="7">
    <source>
        <dbReference type="PROSITE" id="PS50922"/>
    </source>
</evidence>
<keyword evidence="3 6" id="KW-1133">Transmembrane helix</keyword>
<dbReference type="PANTHER" id="PTHR31898:SF1">
    <property type="entry name" value="TLC DOMAIN-CONTAINING PROTEIN 5"/>
    <property type="match status" value="1"/>
</dbReference>
<feature type="domain" description="TLC" evidence="7">
    <location>
        <begin position="55"/>
        <end position="248"/>
    </location>
</feature>
<feature type="transmembrane region" description="Helical" evidence="6">
    <location>
        <begin position="131"/>
        <end position="156"/>
    </location>
</feature>